<evidence type="ECO:0000313" key="3">
    <source>
        <dbReference type="EMBL" id="PLW09492.1"/>
    </source>
</evidence>
<evidence type="ECO:0000313" key="4">
    <source>
        <dbReference type="Proteomes" id="UP000235388"/>
    </source>
</evidence>
<dbReference type="CDD" id="cd02164">
    <property type="entry name" value="PPAT_CoAS"/>
    <property type="match status" value="1"/>
</dbReference>
<sequence>MYQTSQQHTNNKLSTSSMGADSGASRSKTVVVKCSVELVGRVDEARLSAGFEAAVAGEMGGLRGTDKMVVELELPTGRGRPASKQLEWILSAVYVHVERHKAARDELLIQVEVVILGFSQHDRAQSPFFAGPDDDHDMHRELFPTLALGGTFDHLHSGHKILLTMASWLATRRLVVGITDDELLKNKQHADRLEPLSERQKAVHMFLERVGPRDLVVETPVLQDVYGPTAWDPDIDALLVSKETLPGAQAIDAIRAQNSLTPLARYVIDVISHNLSSLPDDQDLKDLKISSTHIRAWLNSRSPSPQVPPTT</sequence>
<dbReference type="Proteomes" id="UP000235388">
    <property type="component" value="Unassembled WGS sequence"/>
</dbReference>
<evidence type="ECO:0000259" key="2">
    <source>
        <dbReference type="Pfam" id="PF01467"/>
    </source>
</evidence>
<protein>
    <recommendedName>
        <fullName evidence="2">Cytidyltransferase-like domain-containing protein</fullName>
    </recommendedName>
</protein>
<dbReference type="SUPFAM" id="SSF52374">
    <property type="entry name" value="Nucleotidylyl transferase"/>
    <property type="match status" value="1"/>
</dbReference>
<proteinExistence type="predicted"/>
<dbReference type="Pfam" id="PF01467">
    <property type="entry name" value="CTP_transf_like"/>
    <property type="match status" value="1"/>
</dbReference>
<reference evidence="3 4" key="1">
    <citation type="submission" date="2017-11" db="EMBL/GenBank/DDBJ databases">
        <title>De novo assembly and phasing of dikaryotic genomes from two isolates of Puccinia coronata f. sp. avenae, the causal agent of oat crown rust.</title>
        <authorList>
            <person name="Miller M.E."/>
            <person name="Zhang Y."/>
            <person name="Omidvar V."/>
            <person name="Sperschneider J."/>
            <person name="Schwessinger B."/>
            <person name="Raley C."/>
            <person name="Palmer J.M."/>
            <person name="Garnica D."/>
            <person name="Upadhyaya N."/>
            <person name="Rathjen J."/>
            <person name="Taylor J.M."/>
            <person name="Park R.F."/>
            <person name="Dodds P.N."/>
            <person name="Hirsch C.D."/>
            <person name="Kianian S.F."/>
            <person name="Figueroa M."/>
        </authorList>
    </citation>
    <scope>NUCLEOTIDE SEQUENCE [LARGE SCALE GENOMIC DNA]</scope>
    <source>
        <strain evidence="3">12NC29</strain>
    </source>
</reference>
<dbReference type="OrthoDB" id="330671at2759"/>
<organism evidence="3 4">
    <name type="scientific">Puccinia coronata f. sp. avenae</name>
    <dbReference type="NCBI Taxonomy" id="200324"/>
    <lineage>
        <taxon>Eukaryota</taxon>
        <taxon>Fungi</taxon>
        <taxon>Dikarya</taxon>
        <taxon>Basidiomycota</taxon>
        <taxon>Pucciniomycotina</taxon>
        <taxon>Pucciniomycetes</taxon>
        <taxon>Pucciniales</taxon>
        <taxon>Pucciniaceae</taxon>
        <taxon>Puccinia</taxon>
    </lineage>
</organism>
<gene>
    <name evidence="3" type="ORF">PCANC_22319</name>
</gene>
<dbReference type="GO" id="GO:0004140">
    <property type="term" value="F:dephospho-CoA kinase activity"/>
    <property type="evidence" value="ECO:0007669"/>
    <property type="project" value="TreeGrafter"/>
</dbReference>
<dbReference type="InterPro" id="IPR004821">
    <property type="entry name" value="Cyt_trans-like"/>
</dbReference>
<dbReference type="GO" id="GO:0015937">
    <property type="term" value="P:coenzyme A biosynthetic process"/>
    <property type="evidence" value="ECO:0007669"/>
    <property type="project" value="TreeGrafter"/>
</dbReference>
<accession>A0A2N5S8C4</accession>
<feature type="domain" description="Cytidyltransferase-like" evidence="2">
    <location>
        <begin position="148"/>
        <end position="296"/>
    </location>
</feature>
<dbReference type="PANTHER" id="PTHR10695:SF46">
    <property type="entry name" value="BIFUNCTIONAL COENZYME A SYNTHASE-RELATED"/>
    <property type="match status" value="1"/>
</dbReference>
<dbReference type="InterPro" id="IPR014729">
    <property type="entry name" value="Rossmann-like_a/b/a_fold"/>
</dbReference>
<name>A0A2N5S8C4_9BASI</name>
<dbReference type="EMBL" id="PGCJ01001102">
    <property type="protein sequence ID" value="PLW09492.1"/>
    <property type="molecule type" value="Genomic_DNA"/>
</dbReference>
<keyword evidence="4" id="KW-1185">Reference proteome</keyword>
<evidence type="ECO:0000256" key="1">
    <source>
        <dbReference type="SAM" id="MobiDB-lite"/>
    </source>
</evidence>
<comment type="caution">
    <text evidence="3">The sequence shown here is derived from an EMBL/GenBank/DDBJ whole genome shotgun (WGS) entry which is preliminary data.</text>
</comment>
<dbReference type="STRING" id="200324.A0A2N5S8C4"/>
<feature type="region of interest" description="Disordered" evidence="1">
    <location>
        <begin position="1"/>
        <end position="23"/>
    </location>
</feature>
<dbReference type="PANTHER" id="PTHR10695">
    <property type="entry name" value="DEPHOSPHO-COA KINASE-RELATED"/>
    <property type="match status" value="1"/>
</dbReference>
<dbReference type="NCBIfam" id="TIGR00125">
    <property type="entry name" value="cyt_tran_rel"/>
    <property type="match status" value="1"/>
</dbReference>
<dbReference type="AlphaFoldDB" id="A0A2N5S8C4"/>
<dbReference type="Gene3D" id="3.40.50.620">
    <property type="entry name" value="HUPs"/>
    <property type="match status" value="1"/>
</dbReference>